<evidence type="ECO:0000256" key="1">
    <source>
        <dbReference type="SAM" id="SignalP"/>
    </source>
</evidence>
<dbReference type="PROSITE" id="PS51257">
    <property type="entry name" value="PROKAR_LIPOPROTEIN"/>
    <property type="match status" value="1"/>
</dbReference>
<keyword evidence="1" id="KW-0732">Signal</keyword>
<dbReference type="RefSeq" id="WP_386823281.1">
    <property type="nucleotide sequence ID" value="NZ_JBHTIF010000001.1"/>
</dbReference>
<protein>
    <recommendedName>
        <fullName evidence="4">Lipoprotein</fullName>
    </recommendedName>
</protein>
<name>A0ABW2YAV5_9GAMM</name>
<evidence type="ECO:0000313" key="2">
    <source>
        <dbReference type="EMBL" id="MFD0725694.1"/>
    </source>
</evidence>
<evidence type="ECO:0008006" key="4">
    <source>
        <dbReference type="Google" id="ProtNLM"/>
    </source>
</evidence>
<sequence length="103" mass="11056">MKAIFLSCAAILVLSASGCAEKVEDRPLNASECRELTTLELDLSIQAGRIPNIDAGKKERFVTRAAQDCLATGQYNTAYLACVKASNSTDEWQKCGSLVQAAK</sequence>
<feature type="chain" id="PRO_5047069058" description="Lipoprotein" evidence="1">
    <location>
        <begin position="21"/>
        <end position="103"/>
    </location>
</feature>
<keyword evidence="3" id="KW-1185">Reference proteome</keyword>
<comment type="caution">
    <text evidence="2">The sequence shown here is derived from an EMBL/GenBank/DDBJ whole genome shotgun (WGS) entry which is preliminary data.</text>
</comment>
<reference evidence="3" key="1">
    <citation type="journal article" date="2019" name="Int. J. Syst. Evol. Microbiol.">
        <title>The Global Catalogue of Microorganisms (GCM) 10K type strain sequencing project: providing services to taxonomists for standard genome sequencing and annotation.</title>
        <authorList>
            <consortium name="The Broad Institute Genomics Platform"/>
            <consortium name="The Broad Institute Genome Sequencing Center for Infectious Disease"/>
            <person name="Wu L."/>
            <person name="Ma J."/>
        </authorList>
    </citation>
    <scope>NUCLEOTIDE SEQUENCE [LARGE SCALE GENOMIC DNA]</scope>
    <source>
        <strain evidence="3">CCUG 55585</strain>
    </source>
</reference>
<gene>
    <name evidence="2" type="ORF">ACFQ0E_08780</name>
</gene>
<proteinExistence type="predicted"/>
<evidence type="ECO:0000313" key="3">
    <source>
        <dbReference type="Proteomes" id="UP001597110"/>
    </source>
</evidence>
<feature type="signal peptide" evidence="1">
    <location>
        <begin position="1"/>
        <end position="20"/>
    </location>
</feature>
<accession>A0ABW2YAV5</accession>
<dbReference type="Proteomes" id="UP001597110">
    <property type="component" value="Unassembled WGS sequence"/>
</dbReference>
<dbReference type="EMBL" id="JBHTIF010000001">
    <property type="protein sequence ID" value="MFD0725694.1"/>
    <property type="molecule type" value="Genomic_DNA"/>
</dbReference>
<organism evidence="2 3">
    <name type="scientific">Lysobacter brunescens</name>
    <dbReference type="NCBI Taxonomy" id="262323"/>
    <lineage>
        <taxon>Bacteria</taxon>
        <taxon>Pseudomonadati</taxon>
        <taxon>Pseudomonadota</taxon>
        <taxon>Gammaproteobacteria</taxon>
        <taxon>Lysobacterales</taxon>
        <taxon>Lysobacteraceae</taxon>
        <taxon>Lysobacter</taxon>
    </lineage>
</organism>